<dbReference type="GO" id="GO:0051536">
    <property type="term" value="F:iron-sulfur cluster binding"/>
    <property type="evidence" value="ECO:0007669"/>
    <property type="project" value="UniProtKB-KW"/>
</dbReference>
<dbReference type="SUPFAM" id="SSF52540">
    <property type="entry name" value="P-loop containing nucleoside triphosphate hydrolases"/>
    <property type="match status" value="1"/>
</dbReference>
<comment type="cofactor">
    <cofactor evidence="1">
        <name>[4Fe-4S] cluster</name>
        <dbReference type="ChEBI" id="CHEBI:49883"/>
    </cofactor>
</comment>
<dbReference type="GO" id="GO:0046872">
    <property type="term" value="F:metal ion binding"/>
    <property type="evidence" value="ECO:0007669"/>
    <property type="project" value="UniProtKB-KW"/>
</dbReference>
<dbReference type="SMART" id="SM00487">
    <property type="entry name" value="DEXDc"/>
    <property type="match status" value="1"/>
</dbReference>
<dbReference type="NCBIfam" id="TIGR00604">
    <property type="entry name" value="rad3"/>
    <property type="match status" value="1"/>
</dbReference>
<comment type="subcellular location">
    <subcellularLocation>
        <location evidence="2">Nucleus</location>
    </subcellularLocation>
</comment>
<name>A0AAV8SV70_9ROSI</name>
<dbReference type="Proteomes" id="UP001159364">
    <property type="component" value="Linkage Group LG09"/>
</dbReference>
<dbReference type="AlphaFoldDB" id="A0AAV8SV70"/>
<dbReference type="SMART" id="SM00488">
    <property type="entry name" value="DEXDc2"/>
    <property type="match status" value="1"/>
</dbReference>
<keyword evidence="4" id="KW-0479">Metal-binding</keyword>
<dbReference type="Pfam" id="PF13307">
    <property type="entry name" value="Helicase_C_2"/>
    <property type="match status" value="1"/>
</dbReference>
<reference evidence="15 16" key="1">
    <citation type="submission" date="2021-09" db="EMBL/GenBank/DDBJ databases">
        <title>Genomic insights and catalytic innovation underlie evolution of tropane alkaloids biosynthesis.</title>
        <authorList>
            <person name="Wang Y.-J."/>
            <person name="Tian T."/>
            <person name="Huang J.-P."/>
            <person name="Huang S.-X."/>
        </authorList>
    </citation>
    <scope>NUCLEOTIDE SEQUENCE [LARGE SCALE GENOMIC DNA]</scope>
    <source>
        <strain evidence="15">KIB-2018</strain>
        <tissue evidence="15">Leaf</tissue>
    </source>
</reference>
<comment type="similarity">
    <text evidence="3">Belongs to the DEAD box helicase family. DEAH subfamily. DDX11/CHL1 sub-subfamily.</text>
</comment>
<dbReference type="InterPro" id="IPR014001">
    <property type="entry name" value="Helicase_ATP-bd"/>
</dbReference>
<evidence type="ECO:0000256" key="3">
    <source>
        <dbReference type="ARBA" id="ARBA00008435"/>
    </source>
</evidence>
<dbReference type="InterPro" id="IPR006555">
    <property type="entry name" value="ATP-dep_Helicase_C"/>
</dbReference>
<keyword evidence="10" id="KW-0411">Iron-sulfur</keyword>
<keyword evidence="6" id="KW-0378">Hydrolase</keyword>
<evidence type="ECO:0000256" key="5">
    <source>
        <dbReference type="ARBA" id="ARBA00022741"/>
    </source>
</evidence>
<dbReference type="GO" id="GO:0003678">
    <property type="term" value="F:DNA helicase activity"/>
    <property type="evidence" value="ECO:0007669"/>
    <property type="project" value="InterPro"/>
</dbReference>
<dbReference type="InterPro" id="IPR013020">
    <property type="entry name" value="Rad3/Chl1-like"/>
</dbReference>
<sequence>MEKESGRVEFRGFPYNPYPIQIDFMEALYRSLDQGGVSLLESPTGTGKTLSIICSALQWVFDQRQKEGLGKRVVSDQNHKGEGQIGSDDEPDWLRNFVVDNDNLSPDKNNKKKLGFKKSDKQKKGLVSGDFKRGDRCGKKENGCFRTKNDGMDLYEEEFLLEDYESEEEGGSSAGKSMTKRKGVAGNSIPSSSDEEEEDGSDEEEKGLKIFFCSRTHSQLSQFIKELNKTAFANEITAVCLGSRKNFCINEEVLKLGNSARINERCLELQRSRKDGLLKIKKLDSEGKIRQTKATCGCPMLRKHKLQRQFKSEASQEVALDIEDLVRLGKSIGTCPYYGSRSMIPRADLLVLPYQSLLLKSSRESLGLKLKDNIVIIDEAHNLADSLIGMYDAKVTALQLDNVHSQIERYFARFCNLLGPGNRRYIQTLMVLTRAFLQTLRNENDSSSVNTCQEEEKFAEAKAILDTSMAINEFLFSLNIDNINLVKLIHYLKESNFVHKISGYGEKIASLQRDFTPNNREGNVEEDSILSSFQAFVSMLISLTNSDGDGRIIISKNQSTYSGKQEGSIKYIMLTGEKIFSEIVNEAHAVILAGGTLQPIEEIRERLFPKISHDKLHFFSCGHIVPSKSILPIAVPCGPSGRSFDFSYGSRSSSIVIEELGLLLCNLATVVPEGIVVFFSSFEYETQVYNLWKTSGILERIMKKKRIFREPRKTNDTELILKEYKETIDGLSLSGEDGAQHRGAVLLAVVGGKISEGINFSDGMGRCIVMVGLPYPNPSDVELMERVKYIDSLGQSNLTKNNQISVTNEYYNGDTQSAFSILRNCRRRGKEYYENLCMKAVNQSIGRAIRHINDYAAILLVDKRYAFDSLQRSLSHPTNKLPQWIKDSFVSASDSYGQVHRLLHQFFKFNQKKHCL</sequence>
<evidence type="ECO:0000256" key="7">
    <source>
        <dbReference type="ARBA" id="ARBA00022806"/>
    </source>
</evidence>
<evidence type="ECO:0000256" key="4">
    <source>
        <dbReference type="ARBA" id="ARBA00022723"/>
    </source>
</evidence>
<dbReference type="GO" id="GO:0006139">
    <property type="term" value="P:nucleobase-containing compound metabolic process"/>
    <property type="evidence" value="ECO:0007669"/>
    <property type="project" value="InterPro"/>
</dbReference>
<keyword evidence="12" id="KW-0539">Nucleus</keyword>
<feature type="compositionally biased region" description="Basic and acidic residues" evidence="13">
    <location>
        <begin position="70"/>
        <end position="82"/>
    </location>
</feature>
<dbReference type="PANTHER" id="PTHR11472:SF41">
    <property type="entry name" value="ATP-DEPENDENT DNA HELICASE DDX11-RELATED"/>
    <property type="match status" value="1"/>
</dbReference>
<keyword evidence="8" id="KW-0067">ATP-binding</keyword>
<evidence type="ECO:0000256" key="9">
    <source>
        <dbReference type="ARBA" id="ARBA00023004"/>
    </source>
</evidence>
<dbReference type="PANTHER" id="PTHR11472">
    <property type="entry name" value="DNA REPAIR DEAD HELICASE RAD3/XP-D SUBFAMILY MEMBER"/>
    <property type="match status" value="1"/>
</dbReference>
<dbReference type="SMART" id="SM00491">
    <property type="entry name" value="HELICc2"/>
    <property type="match status" value="1"/>
</dbReference>
<feature type="region of interest" description="Disordered" evidence="13">
    <location>
        <begin position="70"/>
        <end position="128"/>
    </location>
</feature>
<dbReference type="Pfam" id="PF06733">
    <property type="entry name" value="DEAD_2"/>
    <property type="match status" value="1"/>
</dbReference>
<keyword evidence="9" id="KW-0408">Iron</keyword>
<comment type="caution">
    <text evidence="15">The sequence shown here is derived from an EMBL/GenBank/DDBJ whole genome shotgun (WGS) entry which is preliminary data.</text>
</comment>
<keyword evidence="5" id="KW-0547">Nucleotide-binding</keyword>
<dbReference type="InterPro" id="IPR006554">
    <property type="entry name" value="Helicase-like_DEXD_c2"/>
</dbReference>
<dbReference type="CDD" id="cd18788">
    <property type="entry name" value="SF2_C_XPD"/>
    <property type="match status" value="1"/>
</dbReference>
<dbReference type="InterPro" id="IPR045028">
    <property type="entry name" value="DinG/Rad3-like"/>
</dbReference>
<protein>
    <recommendedName>
        <fullName evidence="14">Helicase ATP-binding domain-containing protein</fullName>
    </recommendedName>
</protein>
<dbReference type="GO" id="GO:0003677">
    <property type="term" value="F:DNA binding"/>
    <property type="evidence" value="ECO:0007669"/>
    <property type="project" value="InterPro"/>
</dbReference>
<gene>
    <name evidence="15" type="ORF">K2173_024650</name>
</gene>
<keyword evidence="16" id="KW-1185">Reference proteome</keyword>
<evidence type="ECO:0000256" key="1">
    <source>
        <dbReference type="ARBA" id="ARBA00001966"/>
    </source>
</evidence>
<dbReference type="GO" id="GO:0005524">
    <property type="term" value="F:ATP binding"/>
    <property type="evidence" value="ECO:0007669"/>
    <property type="project" value="UniProtKB-KW"/>
</dbReference>
<evidence type="ECO:0000256" key="6">
    <source>
        <dbReference type="ARBA" id="ARBA00022801"/>
    </source>
</evidence>
<dbReference type="InterPro" id="IPR010614">
    <property type="entry name" value="RAD3-like_helicase_DEAD"/>
</dbReference>
<evidence type="ECO:0000256" key="8">
    <source>
        <dbReference type="ARBA" id="ARBA00022840"/>
    </source>
</evidence>
<evidence type="ECO:0000256" key="11">
    <source>
        <dbReference type="ARBA" id="ARBA00023235"/>
    </source>
</evidence>
<evidence type="ECO:0000256" key="2">
    <source>
        <dbReference type="ARBA" id="ARBA00004123"/>
    </source>
</evidence>
<proteinExistence type="inferred from homology"/>
<keyword evidence="11" id="KW-0413">Isomerase</keyword>
<dbReference type="EMBL" id="JAIWQS010000009">
    <property type="protein sequence ID" value="KAJ8756103.1"/>
    <property type="molecule type" value="Genomic_DNA"/>
</dbReference>
<dbReference type="GO" id="GO:0034085">
    <property type="term" value="P:establishment of sister chromatid cohesion"/>
    <property type="evidence" value="ECO:0007669"/>
    <property type="project" value="TreeGrafter"/>
</dbReference>
<evidence type="ECO:0000313" key="15">
    <source>
        <dbReference type="EMBL" id="KAJ8756103.1"/>
    </source>
</evidence>
<evidence type="ECO:0000259" key="14">
    <source>
        <dbReference type="PROSITE" id="PS51193"/>
    </source>
</evidence>
<dbReference type="GO" id="GO:0005634">
    <property type="term" value="C:nucleus"/>
    <property type="evidence" value="ECO:0007669"/>
    <property type="project" value="UniProtKB-SubCell"/>
</dbReference>
<organism evidence="15 16">
    <name type="scientific">Erythroxylum novogranatense</name>
    <dbReference type="NCBI Taxonomy" id="1862640"/>
    <lineage>
        <taxon>Eukaryota</taxon>
        <taxon>Viridiplantae</taxon>
        <taxon>Streptophyta</taxon>
        <taxon>Embryophyta</taxon>
        <taxon>Tracheophyta</taxon>
        <taxon>Spermatophyta</taxon>
        <taxon>Magnoliopsida</taxon>
        <taxon>eudicotyledons</taxon>
        <taxon>Gunneridae</taxon>
        <taxon>Pentapetalae</taxon>
        <taxon>rosids</taxon>
        <taxon>fabids</taxon>
        <taxon>Malpighiales</taxon>
        <taxon>Erythroxylaceae</taxon>
        <taxon>Erythroxylum</taxon>
    </lineage>
</organism>
<keyword evidence="7" id="KW-0347">Helicase</keyword>
<dbReference type="InterPro" id="IPR027417">
    <property type="entry name" value="P-loop_NTPase"/>
</dbReference>
<dbReference type="InterPro" id="IPR014013">
    <property type="entry name" value="Helic_SF1/SF2_ATP-bd_DinG/Rad3"/>
</dbReference>
<dbReference type="PROSITE" id="PS51193">
    <property type="entry name" value="HELICASE_ATP_BIND_2"/>
    <property type="match status" value="1"/>
</dbReference>
<feature type="region of interest" description="Disordered" evidence="13">
    <location>
        <begin position="166"/>
        <end position="201"/>
    </location>
</feature>
<evidence type="ECO:0000256" key="10">
    <source>
        <dbReference type="ARBA" id="ARBA00023014"/>
    </source>
</evidence>
<evidence type="ECO:0000256" key="12">
    <source>
        <dbReference type="ARBA" id="ARBA00023242"/>
    </source>
</evidence>
<dbReference type="Gene3D" id="3.40.50.300">
    <property type="entry name" value="P-loop containing nucleotide triphosphate hydrolases"/>
    <property type="match status" value="3"/>
</dbReference>
<feature type="domain" description="Helicase ATP-binding" evidence="14">
    <location>
        <begin position="7"/>
        <end position="429"/>
    </location>
</feature>
<accession>A0AAV8SV70</accession>
<evidence type="ECO:0000256" key="13">
    <source>
        <dbReference type="SAM" id="MobiDB-lite"/>
    </source>
</evidence>
<dbReference type="GO" id="GO:0016818">
    <property type="term" value="F:hydrolase activity, acting on acid anhydrides, in phosphorus-containing anhydrides"/>
    <property type="evidence" value="ECO:0007669"/>
    <property type="project" value="InterPro"/>
</dbReference>
<evidence type="ECO:0000313" key="16">
    <source>
        <dbReference type="Proteomes" id="UP001159364"/>
    </source>
</evidence>